<organism evidence="1 2">
    <name type="scientific">Paenibacillus gyeongsangnamensis</name>
    <dbReference type="NCBI Taxonomy" id="3388067"/>
    <lineage>
        <taxon>Bacteria</taxon>
        <taxon>Bacillati</taxon>
        <taxon>Bacillota</taxon>
        <taxon>Bacilli</taxon>
        <taxon>Bacillales</taxon>
        <taxon>Paenibacillaceae</taxon>
        <taxon>Paenibacillus</taxon>
    </lineage>
</organism>
<dbReference type="Proteomes" id="UP001527882">
    <property type="component" value="Unassembled WGS sequence"/>
</dbReference>
<accession>A0ABT4Q366</accession>
<keyword evidence="2" id="KW-1185">Reference proteome</keyword>
<evidence type="ECO:0000313" key="2">
    <source>
        <dbReference type="Proteomes" id="UP001527882"/>
    </source>
</evidence>
<sequence length="53" mass="5949">MVHTKVKTYKHKIGKNQYLVIQIFQSAVATAHTGNALASNAVNVKIFKSHKKR</sequence>
<gene>
    <name evidence="1" type="ORF">O9H85_02475</name>
</gene>
<evidence type="ECO:0000313" key="1">
    <source>
        <dbReference type="EMBL" id="MCZ8511320.1"/>
    </source>
</evidence>
<dbReference type="RefSeq" id="WP_269879678.1">
    <property type="nucleotide sequence ID" value="NZ_JAQAGZ010000001.1"/>
</dbReference>
<protein>
    <submittedName>
        <fullName evidence="1">Uncharacterized protein</fullName>
    </submittedName>
</protein>
<name>A0ABT4Q366_9BACL</name>
<comment type="caution">
    <text evidence="1">The sequence shown here is derived from an EMBL/GenBank/DDBJ whole genome shotgun (WGS) entry which is preliminary data.</text>
</comment>
<reference evidence="1 2" key="1">
    <citation type="submission" date="2022-12" db="EMBL/GenBank/DDBJ databases">
        <title>Draft genome sequence of Paenibacillus sp. dW9.</title>
        <authorList>
            <person name="Choi E.-W."/>
            <person name="Kim D.-U."/>
        </authorList>
    </citation>
    <scope>NUCLEOTIDE SEQUENCE [LARGE SCALE GENOMIC DNA]</scope>
    <source>
        <strain evidence="2">dW9</strain>
    </source>
</reference>
<dbReference type="EMBL" id="JAQAGZ010000001">
    <property type="protein sequence ID" value="MCZ8511320.1"/>
    <property type="molecule type" value="Genomic_DNA"/>
</dbReference>
<proteinExistence type="predicted"/>